<dbReference type="RefSeq" id="XP_022479598.1">
    <property type="nucleotide sequence ID" value="XM_022613804.1"/>
</dbReference>
<sequence length="57" mass="6278">SDLDRSQSYHTLQILVHAVRRAVNLVALLSTSAEQGGTRVQNSNTRPSWKPSDPTDC</sequence>
<dbReference type="AlphaFoldDB" id="A0A1G4BMC5"/>
<dbReference type="EMBL" id="MJBS01000012">
    <property type="protein sequence ID" value="OHF02458.1"/>
    <property type="molecule type" value="Genomic_DNA"/>
</dbReference>
<name>A0A1G4BMC5_9PEZI</name>
<feature type="non-terminal residue" evidence="2">
    <location>
        <position position="1"/>
    </location>
</feature>
<accession>A0A1G4BMC5</accession>
<evidence type="ECO:0000313" key="3">
    <source>
        <dbReference type="Proteomes" id="UP000176998"/>
    </source>
</evidence>
<protein>
    <submittedName>
        <fullName evidence="2">Uncharacterized protein</fullName>
    </submittedName>
</protein>
<feature type="compositionally biased region" description="Polar residues" evidence="1">
    <location>
        <begin position="33"/>
        <end position="47"/>
    </location>
</feature>
<gene>
    <name evidence="2" type="ORF">CORC01_02153</name>
</gene>
<reference evidence="2 3" key="1">
    <citation type="submission" date="2016-09" db="EMBL/GenBank/DDBJ databases">
        <authorList>
            <person name="Capua I."/>
            <person name="De Benedictis P."/>
            <person name="Joannis T."/>
            <person name="Lombin L.H."/>
            <person name="Cattoli G."/>
        </authorList>
    </citation>
    <scope>NUCLEOTIDE SEQUENCE [LARGE SCALE GENOMIC DNA]</scope>
    <source>
        <strain evidence="2 3">IMI 309357</strain>
    </source>
</reference>
<feature type="region of interest" description="Disordered" evidence="1">
    <location>
        <begin position="33"/>
        <end position="57"/>
    </location>
</feature>
<comment type="caution">
    <text evidence="2">The sequence shown here is derived from an EMBL/GenBank/DDBJ whole genome shotgun (WGS) entry which is preliminary data.</text>
</comment>
<evidence type="ECO:0000313" key="2">
    <source>
        <dbReference type="EMBL" id="OHF02458.1"/>
    </source>
</evidence>
<organism evidence="2 3">
    <name type="scientific">Colletotrichum orchidophilum</name>
    <dbReference type="NCBI Taxonomy" id="1209926"/>
    <lineage>
        <taxon>Eukaryota</taxon>
        <taxon>Fungi</taxon>
        <taxon>Dikarya</taxon>
        <taxon>Ascomycota</taxon>
        <taxon>Pezizomycotina</taxon>
        <taxon>Sordariomycetes</taxon>
        <taxon>Hypocreomycetidae</taxon>
        <taxon>Glomerellales</taxon>
        <taxon>Glomerellaceae</taxon>
        <taxon>Colletotrichum</taxon>
    </lineage>
</organism>
<dbReference type="Proteomes" id="UP000176998">
    <property type="component" value="Unassembled WGS sequence"/>
</dbReference>
<proteinExistence type="predicted"/>
<evidence type="ECO:0000256" key="1">
    <source>
        <dbReference type="SAM" id="MobiDB-lite"/>
    </source>
</evidence>
<dbReference type="GeneID" id="34555314"/>
<keyword evidence="3" id="KW-1185">Reference proteome</keyword>